<gene>
    <name evidence="1" type="ORF">MUK42_08241</name>
</gene>
<dbReference type="Proteomes" id="UP001055439">
    <property type="component" value="Chromosome 1"/>
</dbReference>
<keyword evidence="2" id="KW-1185">Reference proteome</keyword>
<proteinExistence type="predicted"/>
<evidence type="ECO:0000313" key="2">
    <source>
        <dbReference type="Proteomes" id="UP001055439"/>
    </source>
</evidence>
<protein>
    <submittedName>
        <fullName evidence="1">Uncharacterized protein</fullName>
    </submittedName>
</protein>
<dbReference type="EMBL" id="CP097502">
    <property type="protein sequence ID" value="URD76305.1"/>
    <property type="molecule type" value="Genomic_DNA"/>
</dbReference>
<sequence length="138" mass="15943">MTKPTCQYSDQLFLANCCTQVSYLVVFSCQYLICFEDFVFSIELRDIPGEQCWADNKVQRRRLGLQGIQILLEQPQLTLPPCKHQPMQPGRPAFVHEVRIRGERNNGYLGVICDAISLCSEIEHIEHGCLHRILCYRV</sequence>
<organism evidence="1 2">
    <name type="scientific">Musa troglodytarum</name>
    <name type="common">fe'i banana</name>
    <dbReference type="NCBI Taxonomy" id="320322"/>
    <lineage>
        <taxon>Eukaryota</taxon>
        <taxon>Viridiplantae</taxon>
        <taxon>Streptophyta</taxon>
        <taxon>Embryophyta</taxon>
        <taxon>Tracheophyta</taxon>
        <taxon>Spermatophyta</taxon>
        <taxon>Magnoliopsida</taxon>
        <taxon>Liliopsida</taxon>
        <taxon>Zingiberales</taxon>
        <taxon>Musaceae</taxon>
        <taxon>Musa</taxon>
    </lineage>
</organism>
<dbReference type="AlphaFoldDB" id="A0A9E7JCP9"/>
<reference evidence="1" key="1">
    <citation type="submission" date="2022-05" db="EMBL/GenBank/DDBJ databases">
        <title>The Musa troglodytarum L. genome provides insights into the mechanism of non-climacteric behaviour and enrichment of carotenoids.</title>
        <authorList>
            <person name="Wang J."/>
        </authorList>
    </citation>
    <scope>NUCLEOTIDE SEQUENCE</scope>
    <source>
        <tissue evidence="1">Leaf</tissue>
    </source>
</reference>
<evidence type="ECO:0000313" key="1">
    <source>
        <dbReference type="EMBL" id="URD76305.1"/>
    </source>
</evidence>
<name>A0A9E7JCP9_9LILI</name>
<accession>A0A9E7JCP9</accession>